<dbReference type="InterPro" id="IPR045058">
    <property type="entry name" value="GIMA/IAN/Toc"/>
</dbReference>
<keyword evidence="4" id="KW-0175">Coiled coil</keyword>
<comment type="similarity">
    <text evidence="1">Belongs to the TRAFAC class TrmE-Era-EngA-EngB-Septin-like GTPase superfamily. AIG1/Toc34/Toc159-like paraseptin GTPase family. IAN subfamily.</text>
</comment>
<name>A0AAV8GD09_9POAL</name>
<dbReference type="CDD" id="cd01852">
    <property type="entry name" value="AIG1"/>
    <property type="match status" value="1"/>
</dbReference>
<keyword evidence="3" id="KW-0342">GTP-binding</keyword>
<keyword evidence="2" id="KW-0547">Nucleotide-binding</keyword>
<evidence type="ECO:0000313" key="7">
    <source>
        <dbReference type="Proteomes" id="UP001140206"/>
    </source>
</evidence>
<dbReference type="InterPro" id="IPR027417">
    <property type="entry name" value="P-loop_NTPase"/>
</dbReference>
<dbReference type="SUPFAM" id="SSF52540">
    <property type="entry name" value="P-loop containing nucleoside triphosphate hydrolases"/>
    <property type="match status" value="1"/>
</dbReference>
<dbReference type="EMBL" id="JAMFTS010000002">
    <property type="protein sequence ID" value="KAJ4800748.1"/>
    <property type="molecule type" value="Genomic_DNA"/>
</dbReference>
<comment type="caution">
    <text evidence="6">The sequence shown here is derived from an EMBL/GenBank/DDBJ whole genome shotgun (WGS) entry which is preliminary data.</text>
</comment>
<dbReference type="PANTHER" id="PTHR10903:SF184">
    <property type="entry name" value="GTP-BINDING PROTEIN A"/>
    <property type="match status" value="1"/>
</dbReference>
<dbReference type="PANTHER" id="PTHR10903">
    <property type="entry name" value="GTPASE, IMAP FAMILY MEMBER-RELATED"/>
    <property type="match status" value="1"/>
</dbReference>
<dbReference type="Pfam" id="PF04548">
    <property type="entry name" value="AIG1"/>
    <property type="match status" value="1"/>
</dbReference>
<evidence type="ECO:0000256" key="2">
    <source>
        <dbReference type="ARBA" id="ARBA00022741"/>
    </source>
</evidence>
<evidence type="ECO:0000256" key="1">
    <source>
        <dbReference type="ARBA" id="ARBA00008535"/>
    </source>
</evidence>
<dbReference type="Proteomes" id="UP001140206">
    <property type="component" value="Chromosome 2"/>
</dbReference>
<evidence type="ECO:0000256" key="4">
    <source>
        <dbReference type="SAM" id="Coils"/>
    </source>
</evidence>
<reference evidence="6" key="1">
    <citation type="submission" date="2022-08" db="EMBL/GenBank/DDBJ databases">
        <authorList>
            <person name="Marques A."/>
        </authorList>
    </citation>
    <scope>NUCLEOTIDE SEQUENCE</scope>
    <source>
        <strain evidence="6">RhyPub2mFocal</strain>
        <tissue evidence="6">Leaves</tissue>
    </source>
</reference>
<dbReference type="Gene3D" id="3.40.50.300">
    <property type="entry name" value="P-loop containing nucleotide triphosphate hydrolases"/>
    <property type="match status" value="1"/>
</dbReference>
<evidence type="ECO:0000313" key="6">
    <source>
        <dbReference type="EMBL" id="KAJ4800748.1"/>
    </source>
</evidence>
<keyword evidence="7" id="KW-1185">Reference proteome</keyword>
<sequence length="381" mass="43138">MGGSSTTEDDWELASINDAITLVLVGKLGYGKSATGNSIVGKNAFESSSDMNGVTCTCQMESTVISDGRKVNVIDTPGLFDWSVGSKEIGKEIVKCVKLAKDGIHAVILVFSIRSRFSEGEETILERLQMFFGERIVDYMILVFTGGDDLAEESKNFEEYLSGAPKPVKTIIKMCMNRVVLFNNRTKDQNEKDAQLQKLLFYVNRVIANNGGKPFSDKIFSELKLEALKLHEEEKVIDNMRGQSAEQIAALKEEIYKSYSDQLTRITEMVEKKLIDTIERLEKDLAKEQAARLNYNDEIHRLKESLEKAHKRTAESDDKILKLKKRLQKRTAESDDEIRKLKERLEEKTAESEDEIRKLNESLDCHKETAELKARGHCAIL</sequence>
<evidence type="ECO:0000259" key="5">
    <source>
        <dbReference type="PROSITE" id="PS51720"/>
    </source>
</evidence>
<dbReference type="FunFam" id="3.40.50.300:FF:000840">
    <property type="entry name" value="Immune-associated nucleotide-binding protein 9"/>
    <property type="match status" value="1"/>
</dbReference>
<dbReference type="GO" id="GO:0005525">
    <property type="term" value="F:GTP binding"/>
    <property type="evidence" value="ECO:0007669"/>
    <property type="project" value="UniProtKB-KW"/>
</dbReference>
<dbReference type="GO" id="GO:0016787">
    <property type="term" value="F:hydrolase activity"/>
    <property type="evidence" value="ECO:0007669"/>
    <property type="project" value="UniProtKB-KW"/>
</dbReference>
<protein>
    <submittedName>
        <fullName evidence="6">P-loop containing nucleoside triphosphate hydrolases superfamily protein</fullName>
    </submittedName>
</protein>
<feature type="coiled-coil region" evidence="4">
    <location>
        <begin position="271"/>
        <end position="369"/>
    </location>
</feature>
<gene>
    <name evidence="6" type="ORF">LUZ62_051994</name>
</gene>
<dbReference type="AlphaFoldDB" id="A0AAV8GD09"/>
<evidence type="ECO:0000256" key="3">
    <source>
        <dbReference type="ARBA" id="ARBA00023134"/>
    </source>
</evidence>
<dbReference type="InterPro" id="IPR006703">
    <property type="entry name" value="G_AIG1"/>
</dbReference>
<keyword evidence="6" id="KW-0378">Hydrolase</keyword>
<proteinExistence type="inferred from homology"/>
<accession>A0AAV8GD09</accession>
<feature type="domain" description="AIG1-type G" evidence="5">
    <location>
        <begin position="17"/>
        <end position="224"/>
    </location>
</feature>
<dbReference type="PROSITE" id="PS51720">
    <property type="entry name" value="G_AIG1"/>
    <property type="match status" value="1"/>
</dbReference>
<organism evidence="6 7">
    <name type="scientific">Rhynchospora pubera</name>
    <dbReference type="NCBI Taxonomy" id="906938"/>
    <lineage>
        <taxon>Eukaryota</taxon>
        <taxon>Viridiplantae</taxon>
        <taxon>Streptophyta</taxon>
        <taxon>Embryophyta</taxon>
        <taxon>Tracheophyta</taxon>
        <taxon>Spermatophyta</taxon>
        <taxon>Magnoliopsida</taxon>
        <taxon>Liliopsida</taxon>
        <taxon>Poales</taxon>
        <taxon>Cyperaceae</taxon>
        <taxon>Cyperoideae</taxon>
        <taxon>Rhynchosporeae</taxon>
        <taxon>Rhynchospora</taxon>
    </lineage>
</organism>